<protein>
    <submittedName>
        <fullName evidence="1">Uncharacterized protein</fullName>
    </submittedName>
</protein>
<name>A0AAE9SQB2_9VIBR</name>
<dbReference type="Proteomes" id="UP001058687">
    <property type="component" value="Chromosome 1"/>
</dbReference>
<accession>A0AAE9SQB2</accession>
<organism evidence="1 2">
    <name type="scientific">Vibrio campbellii</name>
    <dbReference type="NCBI Taxonomy" id="680"/>
    <lineage>
        <taxon>Bacteria</taxon>
        <taxon>Pseudomonadati</taxon>
        <taxon>Pseudomonadota</taxon>
        <taxon>Gammaproteobacteria</taxon>
        <taxon>Vibrionales</taxon>
        <taxon>Vibrionaceae</taxon>
        <taxon>Vibrio</taxon>
    </lineage>
</organism>
<proteinExistence type="predicted"/>
<reference evidence="1" key="1">
    <citation type="submission" date="2020-03" db="EMBL/GenBank/DDBJ databases">
        <title>Five strains of Vibrio campbellii isolated from Mariana Trench.</title>
        <authorList>
            <person name="Liang J."/>
            <person name="Zhang X.-H."/>
        </authorList>
    </citation>
    <scope>NUCLEOTIDE SEQUENCE</scope>
    <source>
        <strain evidence="1">LJC014</strain>
    </source>
</reference>
<dbReference type="AlphaFoldDB" id="A0AAE9SQB2"/>
<evidence type="ECO:0000313" key="2">
    <source>
        <dbReference type="Proteomes" id="UP001058687"/>
    </source>
</evidence>
<evidence type="ECO:0000313" key="1">
    <source>
        <dbReference type="EMBL" id="UTZ28120.1"/>
    </source>
</evidence>
<sequence>MSCSDLSSVRFGSDSRNAIEEIRELQDMAKALSVFIGASAMLDIFGGNGVIGASYKIYTTDFQLLDQAMRSSNPLLVRRVEDISARMYMKPSLTYQEKMFWRCMYNAMR</sequence>
<gene>
    <name evidence="1" type="ORF">HB761_13795</name>
</gene>
<dbReference type="EMBL" id="CP050467">
    <property type="protein sequence ID" value="UTZ28120.1"/>
    <property type="molecule type" value="Genomic_DNA"/>
</dbReference>